<dbReference type="Proteomes" id="UP000011082">
    <property type="component" value="Unassembled WGS sequence"/>
</dbReference>
<sequence length="174" mass="19753">MFQINIMFQLLNLFPISSYSMNMLLFIPSLLAIHQSKFNSLPDHRDLIIHSHLVNTVDPYRAFSSPFVIRRVQYNFPEIDYSPERYRSDLRVRPGYESMEPVYSNTAKGTNSLNSSPSLKDVVRGNLDKDDHSGGVSLLSAVVFLILLGISGIIGFYLGKVHESRNYVRIPATN</sequence>
<dbReference type="HOGENOM" id="CLU_1541306_0_0_1"/>
<accession>L2GL72</accession>
<reference evidence="3" key="1">
    <citation type="submission" date="2011-05" db="EMBL/GenBank/DDBJ databases">
        <title>The genome sequence of Vittaforma corneae strain ATCC 50505.</title>
        <authorList>
            <consortium name="The Broad Institute Genome Sequencing Platform"/>
            <person name="Cuomo C."/>
            <person name="Didier E."/>
            <person name="Bowers L."/>
            <person name="Young S.K."/>
            <person name="Zeng Q."/>
            <person name="Gargeya S."/>
            <person name="Fitzgerald M."/>
            <person name="Haas B."/>
            <person name="Abouelleil A."/>
            <person name="Alvarado L."/>
            <person name="Arachchi H.M."/>
            <person name="Berlin A."/>
            <person name="Chapman S.B."/>
            <person name="Gearin G."/>
            <person name="Goldberg J."/>
            <person name="Griggs A."/>
            <person name="Gujja S."/>
            <person name="Hansen M."/>
            <person name="Heiman D."/>
            <person name="Howarth C."/>
            <person name="Larimer J."/>
            <person name="Lui A."/>
            <person name="MacDonald P.J.P."/>
            <person name="McCowen C."/>
            <person name="Montmayeur A."/>
            <person name="Murphy C."/>
            <person name="Neiman D."/>
            <person name="Pearson M."/>
            <person name="Priest M."/>
            <person name="Roberts A."/>
            <person name="Saif S."/>
            <person name="Shea T."/>
            <person name="Sisk P."/>
            <person name="Stolte C."/>
            <person name="Sykes S."/>
            <person name="Wortman J."/>
            <person name="Nusbaum C."/>
            <person name="Birren B."/>
        </authorList>
    </citation>
    <scope>NUCLEOTIDE SEQUENCE [LARGE SCALE GENOMIC DNA]</scope>
    <source>
        <strain evidence="3">ATCC 50505</strain>
    </source>
</reference>
<keyword evidence="1" id="KW-1133">Transmembrane helix</keyword>
<dbReference type="GeneID" id="19882644"/>
<evidence type="ECO:0000256" key="1">
    <source>
        <dbReference type="SAM" id="Phobius"/>
    </source>
</evidence>
<dbReference type="RefSeq" id="XP_007605379.1">
    <property type="nucleotide sequence ID" value="XM_007605317.1"/>
</dbReference>
<evidence type="ECO:0000313" key="2">
    <source>
        <dbReference type="EMBL" id="ELA41052.1"/>
    </source>
</evidence>
<keyword evidence="1" id="KW-0812">Transmembrane</keyword>
<keyword evidence="1" id="KW-0472">Membrane</keyword>
<organism evidence="2 3">
    <name type="scientific">Vittaforma corneae (strain ATCC 50505)</name>
    <name type="common">Microsporidian parasite</name>
    <name type="synonym">Nosema corneum</name>
    <dbReference type="NCBI Taxonomy" id="993615"/>
    <lineage>
        <taxon>Eukaryota</taxon>
        <taxon>Fungi</taxon>
        <taxon>Fungi incertae sedis</taxon>
        <taxon>Microsporidia</taxon>
        <taxon>Nosematidae</taxon>
        <taxon>Vittaforma</taxon>
    </lineage>
</organism>
<gene>
    <name evidence="2" type="ORF">VICG_01934</name>
</gene>
<evidence type="ECO:0000313" key="3">
    <source>
        <dbReference type="Proteomes" id="UP000011082"/>
    </source>
</evidence>
<keyword evidence="3" id="KW-1185">Reference proteome</keyword>
<dbReference type="VEuPathDB" id="MicrosporidiaDB:VICG_01934"/>
<feature type="transmembrane region" description="Helical" evidence="1">
    <location>
        <begin position="136"/>
        <end position="159"/>
    </location>
</feature>
<proteinExistence type="predicted"/>
<feature type="transmembrane region" description="Helical" evidence="1">
    <location>
        <begin position="12"/>
        <end position="33"/>
    </location>
</feature>
<name>L2GL72_VITCO</name>
<protein>
    <submittedName>
        <fullName evidence="2">Uncharacterized protein</fullName>
    </submittedName>
</protein>
<dbReference type="EMBL" id="JH370151">
    <property type="protein sequence ID" value="ELA41052.1"/>
    <property type="molecule type" value="Genomic_DNA"/>
</dbReference>
<dbReference type="AlphaFoldDB" id="L2GL72"/>
<dbReference type="InParanoid" id="L2GL72"/>